<dbReference type="InterPro" id="IPR056944">
    <property type="entry name" value="Tubby_C-like"/>
</dbReference>
<accession>A0A1B2DL14</accession>
<dbReference type="Pfam" id="PF23728">
    <property type="entry name" value="Tubby_C_like"/>
    <property type="match status" value="1"/>
</dbReference>
<reference evidence="2" key="1">
    <citation type="submission" date="2016-08" db="EMBL/GenBank/DDBJ databases">
        <title>Complete Genome Seqeunce of Paenibacillus sp. BIHB 4019 from tea rhizoplane.</title>
        <authorList>
            <person name="Thakur R."/>
            <person name="Swarnkar M.K."/>
            <person name="Gulati A."/>
        </authorList>
    </citation>
    <scope>NUCLEOTIDE SEQUENCE [LARGE SCALE GENOMIC DNA]</scope>
    <source>
        <strain evidence="2">BIHB4019</strain>
    </source>
</reference>
<dbReference type="RefSeq" id="WP_099519547.1">
    <property type="nucleotide sequence ID" value="NZ_CP016808.1"/>
</dbReference>
<evidence type="ECO:0000313" key="2">
    <source>
        <dbReference type="EMBL" id="ANY68404.1"/>
    </source>
</evidence>
<evidence type="ECO:0000259" key="1">
    <source>
        <dbReference type="Pfam" id="PF23728"/>
    </source>
</evidence>
<organism evidence="2">
    <name type="scientific">Paenibacillus sp. BIHB 4019</name>
    <dbReference type="NCBI Taxonomy" id="1870819"/>
    <lineage>
        <taxon>Bacteria</taxon>
        <taxon>Bacillati</taxon>
        <taxon>Bacillota</taxon>
        <taxon>Bacilli</taxon>
        <taxon>Bacillales</taxon>
        <taxon>Paenibacillaceae</taxon>
        <taxon>Paenibacillus</taxon>
    </lineage>
</organism>
<feature type="domain" description="Tubby C-terminal" evidence="1">
    <location>
        <begin position="3"/>
        <end position="172"/>
    </location>
</feature>
<gene>
    <name evidence="2" type="ORF">BBD42_19450</name>
</gene>
<name>A0A1B2DL14_9BACL</name>
<dbReference type="AlphaFoldDB" id="A0A1B2DL14"/>
<sequence>MIYKTTLPFLRLSTSSSILEDENGSPVGSMQRYYSNKKQKLMNYLFDNMVNNVHAYDEDNNLLVDIKEINTIKTLVTEKWHVQIGQDQFVCEKKTKIKTNPQFLYKKHNAEIWIKKDFADKAVRFTLNGQIVAEAVPDGLIPPKSNHITFKIFDSRFEVHEIASLYYVFSLKNS</sequence>
<proteinExistence type="predicted"/>
<dbReference type="EMBL" id="CP016808">
    <property type="protein sequence ID" value="ANY68404.1"/>
    <property type="molecule type" value="Genomic_DNA"/>
</dbReference>
<protein>
    <recommendedName>
        <fullName evidence="1">Tubby C-terminal domain-containing protein</fullName>
    </recommendedName>
</protein>